<evidence type="ECO:0000313" key="9">
    <source>
        <dbReference type="Proteomes" id="UP000235672"/>
    </source>
</evidence>
<evidence type="ECO:0000256" key="3">
    <source>
        <dbReference type="ARBA" id="ARBA00023015"/>
    </source>
</evidence>
<evidence type="ECO:0000313" key="8">
    <source>
        <dbReference type="EMBL" id="PMD15751.1"/>
    </source>
</evidence>
<dbReference type="PANTHER" id="PTHR36206">
    <property type="entry name" value="ASPERCRYPTIN BIOSYNTHESIS CLUSTER-SPECIFIC TRANSCRIPTION REGULATOR ATNN-RELATED"/>
    <property type="match status" value="1"/>
</dbReference>
<name>A0A2J6PNZ4_9HELO</name>
<sequence>MWPLAQNSRVPSSGGKNPSFICACSGKFKGPTHITARRIDPISALAFKDTRRLRGVECTSTGRKCEGYVTEELRRKEGKPLHNHNSYQAPTPKISPQSPENICKITKASGAFEPHFWSHTMLQFSHNYPTVQQAMFALCAIYEGNQRGIQSPMKSRTATIQDPQALHQYNLAVSHLIEYLSLSHQDSRATLLSCLVFVWIEFLQNNLESAFKHLDSGLKILGDLSKNLPVSSLPEALGFYNAEDIYGSIHRYFTGLRSQAAMHGSCSQLPEISTISRTTIEAVAPIPPKFLSVFGSRSFLDTEINYVFGYLRQLRDKDHYASVDMLVLEGVRKERLERIGQWHLATIALRVAHLGPNDTAQILSFAYLELYSIFLSVILKTTLSGTEMMFDEYTSEFEEMIILAQSIINNHNADDVSALSFDMNIIPPLMFLVLKCRVLRLRRQAVALLRRGPEREGIWRRESVIKVCEWKMMMEEQGRGQLAETDILPASARIYREHIRQEDWRNLSENTRPQIYFSRGNYGTVEYVPMPDNFEEVYDMGNML</sequence>
<dbReference type="PANTHER" id="PTHR36206:SF12">
    <property type="entry name" value="ASPERCRYPTIN BIOSYNTHESIS CLUSTER-SPECIFIC TRANSCRIPTION REGULATOR ATNN-RELATED"/>
    <property type="match status" value="1"/>
</dbReference>
<feature type="region of interest" description="Disordered" evidence="7">
    <location>
        <begin position="76"/>
        <end position="99"/>
    </location>
</feature>
<evidence type="ECO:0000256" key="2">
    <source>
        <dbReference type="ARBA" id="ARBA00022833"/>
    </source>
</evidence>
<reference evidence="8 9" key="1">
    <citation type="submission" date="2016-05" db="EMBL/GenBank/DDBJ databases">
        <title>A degradative enzymes factory behind the ericoid mycorrhizal symbiosis.</title>
        <authorList>
            <consortium name="DOE Joint Genome Institute"/>
            <person name="Martino E."/>
            <person name="Morin E."/>
            <person name="Grelet G."/>
            <person name="Kuo A."/>
            <person name="Kohler A."/>
            <person name="Daghino S."/>
            <person name="Barry K."/>
            <person name="Choi C."/>
            <person name="Cichocki N."/>
            <person name="Clum A."/>
            <person name="Copeland A."/>
            <person name="Hainaut M."/>
            <person name="Haridas S."/>
            <person name="Labutti K."/>
            <person name="Lindquist E."/>
            <person name="Lipzen A."/>
            <person name="Khouja H.-R."/>
            <person name="Murat C."/>
            <person name="Ohm R."/>
            <person name="Olson A."/>
            <person name="Spatafora J."/>
            <person name="Veneault-Fourrey C."/>
            <person name="Henrissat B."/>
            <person name="Grigoriev I."/>
            <person name="Martin F."/>
            <person name="Perotto S."/>
        </authorList>
    </citation>
    <scope>NUCLEOTIDE SEQUENCE [LARGE SCALE GENOMIC DNA]</scope>
    <source>
        <strain evidence="8 9">UAMH 7357</strain>
    </source>
</reference>
<dbReference type="InterPro" id="IPR052360">
    <property type="entry name" value="Transcr_Regulatory_Proteins"/>
</dbReference>
<organism evidence="8 9">
    <name type="scientific">Hyaloscypha hepaticicola</name>
    <dbReference type="NCBI Taxonomy" id="2082293"/>
    <lineage>
        <taxon>Eukaryota</taxon>
        <taxon>Fungi</taxon>
        <taxon>Dikarya</taxon>
        <taxon>Ascomycota</taxon>
        <taxon>Pezizomycotina</taxon>
        <taxon>Leotiomycetes</taxon>
        <taxon>Helotiales</taxon>
        <taxon>Hyaloscyphaceae</taxon>
        <taxon>Hyaloscypha</taxon>
    </lineage>
</organism>
<keyword evidence="1" id="KW-0479">Metal-binding</keyword>
<evidence type="ECO:0000256" key="1">
    <source>
        <dbReference type="ARBA" id="ARBA00022723"/>
    </source>
</evidence>
<keyword evidence="5" id="KW-0804">Transcription</keyword>
<dbReference type="EMBL" id="KZ613511">
    <property type="protein sequence ID" value="PMD15751.1"/>
    <property type="molecule type" value="Genomic_DNA"/>
</dbReference>
<dbReference type="OrthoDB" id="3145928at2759"/>
<evidence type="ECO:0000256" key="7">
    <source>
        <dbReference type="SAM" id="MobiDB-lite"/>
    </source>
</evidence>
<protein>
    <submittedName>
        <fullName evidence="8">Uncharacterized protein</fullName>
    </submittedName>
</protein>
<dbReference type="STRING" id="1745343.A0A2J6PNZ4"/>
<evidence type="ECO:0000256" key="6">
    <source>
        <dbReference type="ARBA" id="ARBA00023242"/>
    </source>
</evidence>
<accession>A0A2J6PNZ4</accession>
<evidence type="ECO:0000256" key="5">
    <source>
        <dbReference type="ARBA" id="ARBA00023163"/>
    </source>
</evidence>
<keyword evidence="2" id="KW-0862">Zinc</keyword>
<feature type="compositionally biased region" description="Polar residues" evidence="7">
    <location>
        <begin position="83"/>
        <end position="99"/>
    </location>
</feature>
<evidence type="ECO:0000256" key="4">
    <source>
        <dbReference type="ARBA" id="ARBA00023125"/>
    </source>
</evidence>
<gene>
    <name evidence="8" type="ORF">NA56DRAFT_693167</name>
</gene>
<keyword evidence="9" id="KW-1185">Reference proteome</keyword>
<dbReference type="AlphaFoldDB" id="A0A2J6PNZ4"/>
<proteinExistence type="predicted"/>
<keyword evidence="3" id="KW-0805">Transcription regulation</keyword>
<dbReference type="GO" id="GO:0046872">
    <property type="term" value="F:metal ion binding"/>
    <property type="evidence" value="ECO:0007669"/>
    <property type="project" value="UniProtKB-KW"/>
</dbReference>
<dbReference type="GO" id="GO:0003677">
    <property type="term" value="F:DNA binding"/>
    <property type="evidence" value="ECO:0007669"/>
    <property type="project" value="UniProtKB-KW"/>
</dbReference>
<dbReference type="Proteomes" id="UP000235672">
    <property type="component" value="Unassembled WGS sequence"/>
</dbReference>
<keyword evidence="6" id="KW-0539">Nucleus</keyword>
<keyword evidence="4" id="KW-0238">DNA-binding</keyword>